<dbReference type="PANTHER" id="PTHR13090">
    <property type="entry name" value="ARGININE-HYDROXYLASE NDUFAF5, MITOCHONDRIAL"/>
    <property type="match status" value="1"/>
</dbReference>
<proteinExistence type="predicted"/>
<sequence>MNAPRVPKIFSYSRRRARWRRAIGRQRRGDAADFLYRSLAEDIDDRLDFMNVRPGSVLIRGDPTGLSRAMFERLGATVTEITPLDGQEEAAIDGRFDVIASLADIDTVNDVPGALIHSRNAMAPGGIAMIAFVGAGSLANLRRALLAAEPDRPAARMHPMIDIQAGSALMQRAGFARQVADSYPLKASYRQFDRLVDDLRSQALTNVLAVQPPPLSRQALQRARESFLEGADAEGRVTETFEIVVLTGWKD</sequence>
<protein>
    <submittedName>
        <fullName evidence="3">Methyltransferase domain-containing protein</fullName>
    </submittedName>
</protein>
<keyword evidence="4" id="KW-1185">Reference proteome</keyword>
<dbReference type="GO" id="GO:0032259">
    <property type="term" value="P:methylation"/>
    <property type="evidence" value="ECO:0007669"/>
    <property type="project" value="UniProtKB-KW"/>
</dbReference>
<accession>A0ABZ2D3T5</accession>
<keyword evidence="1 3" id="KW-0489">Methyltransferase</keyword>
<dbReference type="InterPro" id="IPR050602">
    <property type="entry name" value="Malonyl-ACP_OMT"/>
</dbReference>
<dbReference type="SUPFAM" id="SSF53335">
    <property type="entry name" value="S-adenosyl-L-methionine-dependent methyltransferases"/>
    <property type="match status" value="1"/>
</dbReference>
<dbReference type="RefSeq" id="WP_338445883.1">
    <property type="nucleotide sequence ID" value="NZ_CP144918.1"/>
</dbReference>
<name>A0ABZ2D3T5_9SPHN</name>
<reference evidence="3 4" key="1">
    <citation type="submission" date="2024-02" db="EMBL/GenBank/DDBJ databases">
        <title>The whole genome sequence of five bacterial samples isolated from Abu Dhabi Sabkha-shore region.</title>
        <authorList>
            <person name="Sudalaimuthuasari N."/>
            <person name="Sarfraz B."/>
            <person name="Tuyisabe J.D."/>
            <person name="Mugisha Ntwali L.D.M."/>
            <person name="Ali A.I.A.A."/>
            <person name="Almansoori S.Z.A."/>
            <person name="Alajami H.S.A."/>
            <person name="Almeqbaali A.A.S."/>
            <person name="Kundu B."/>
            <person name="Saeed E.E."/>
            <person name="Sukumarinath V."/>
            <person name="Mishra A.K."/>
            <person name="Hazzouri K.M."/>
            <person name="Almaskari R."/>
            <person name="Sharma A.K."/>
            <person name="Amiri K.M.A."/>
        </authorList>
    </citation>
    <scope>NUCLEOTIDE SEQUENCE [LARGE SCALE GENOMIC DNA]</scope>
    <source>
        <strain evidence="4">kcgeb_sd</strain>
    </source>
</reference>
<keyword evidence="2" id="KW-0808">Transferase</keyword>
<dbReference type="GO" id="GO:0008168">
    <property type="term" value="F:methyltransferase activity"/>
    <property type="evidence" value="ECO:0007669"/>
    <property type="project" value="UniProtKB-KW"/>
</dbReference>
<dbReference type="Proteomes" id="UP001335183">
    <property type="component" value="Chromosome"/>
</dbReference>
<evidence type="ECO:0000256" key="1">
    <source>
        <dbReference type="ARBA" id="ARBA00022603"/>
    </source>
</evidence>
<dbReference type="Pfam" id="PF13489">
    <property type="entry name" value="Methyltransf_23"/>
    <property type="match status" value="1"/>
</dbReference>
<dbReference type="InterPro" id="IPR029063">
    <property type="entry name" value="SAM-dependent_MTases_sf"/>
</dbReference>
<evidence type="ECO:0000256" key="2">
    <source>
        <dbReference type="ARBA" id="ARBA00022679"/>
    </source>
</evidence>
<dbReference type="Gene3D" id="3.40.50.150">
    <property type="entry name" value="Vaccinia Virus protein VP39"/>
    <property type="match status" value="1"/>
</dbReference>
<dbReference type="PANTHER" id="PTHR13090:SF1">
    <property type="entry name" value="ARGININE-HYDROXYLASE NDUFAF5, MITOCHONDRIAL"/>
    <property type="match status" value="1"/>
</dbReference>
<dbReference type="EMBL" id="CP144918">
    <property type="protein sequence ID" value="WWA46992.1"/>
    <property type="molecule type" value="Genomic_DNA"/>
</dbReference>
<evidence type="ECO:0000313" key="4">
    <source>
        <dbReference type="Proteomes" id="UP001335183"/>
    </source>
</evidence>
<evidence type="ECO:0000313" key="3">
    <source>
        <dbReference type="EMBL" id="WWA46992.1"/>
    </source>
</evidence>
<organism evidence="3 4">
    <name type="scientific">Pelagerythrobacter marensis</name>
    <dbReference type="NCBI Taxonomy" id="543877"/>
    <lineage>
        <taxon>Bacteria</taxon>
        <taxon>Pseudomonadati</taxon>
        <taxon>Pseudomonadota</taxon>
        <taxon>Alphaproteobacteria</taxon>
        <taxon>Sphingomonadales</taxon>
        <taxon>Erythrobacteraceae</taxon>
        <taxon>Pelagerythrobacter</taxon>
    </lineage>
</organism>
<gene>
    <name evidence="3" type="ORF">V5F89_12105</name>
</gene>